<sequence length="213" mass="22326">MLHYLSVLANGIGQTVAITVTSFVVGAVLGLPLALMRYAGPLPVRVIGGAVVETVRAIPPIVWLFIVFYGIGSGSVQLSTFAAAVIGLGIIAAAYLSEIYRAGLKAVAQGQWEAAQALGLPRLAIYRKVIFPQMLGVVIPPSATYAIGLLKDSAIASIIGATDITFYATQETQATLQGLSIFGLAALLYIALSIPIAATSRITDRKLTERLAR</sequence>
<dbReference type="Proteomes" id="UP000053260">
    <property type="component" value="Unassembled WGS sequence"/>
</dbReference>
<dbReference type="InterPro" id="IPR043429">
    <property type="entry name" value="ArtM/GltK/GlnP/TcyL/YhdX-like"/>
</dbReference>
<organism evidence="10 11">
    <name type="scientific">Streptomyces dysideae</name>
    <dbReference type="NCBI Taxonomy" id="909626"/>
    <lineage>
        <taxon>Bacteria</taxon>
        <taxon>Bacillati</taxon>
        <taxon>Actinomycetota</taxon>
        <taxon>Actinomycetes</taxon>
        <taxon>Kitasatosporales</taxon>
        <taxon>Streptomycetaceae</taxon>
        <taxon>Streptomyces</taxon>
    </lineage>
</organism>
<name>A0A117RZF6_9ACTN</name>
<evidence type="ECO:0000256" key="1">
    <source>
        <dbReference type="ARBA" id="ARBA00004651"/>
    </source>
</evidence>
<dbReference type="OrthoDB" id="9814902at2"/>
<dbReference type="InterPro" id="IPR035906">
    <property type="entry name" value="MetI-like_sf"/>
</dbReference>
<dbReference type="InterPro" id="IPR000515">
    <property type="entry name" value="MetI-like"/>
</dbReference>
<feature type="transmembrane region" description="Helical" evidence="8">
    <location>
        <begin position="47"/>
        <end position="72"/>
    </location>
</feature>
<feature type="domain" description="ABC transmembrane type-1" evidence="9">
    <location>
        <begin position="12"/>
        <end position="200"/>
    </location>
</feature>
<comment type="similarity">
    <text evidence="8">Belongs to the binding-protein-dependent transport system permease family.</text>
</comment>
<dbReference type="SUPFAM" id="SSF161098">
    <property type="entry name" value="MetI-like"/>
    <property type="match status" value="1"/>
</dbReference>
<dbReference type="NCBIfam" id="TIGR01726">
    <property type="entry name" value="HEQRo_perm_3TM"/>
    <property type="match status" value="1"/>
</dbReference>
<dbReference type="AlphaFoldDB" id="A0A117RZF6"/>
<comment type="caution">
    <text evidence="10">The sequence shown here is derived from an EMBL/GenBank/DDBJ whole genome shotgun (WGS) entry which is preliminary data.</text>
</comment>
<dbReference type="GO" id="GO:0006865">
    <property type="term" value="P:amino acid transport"/>
    <property type="evidence" value="ECO:0007669"/>
    <property type="project" value="UniProtKB-KW"/>
</dbReference>
<dbReference type="GO" id="GO:0022857">
    <property type="term" value="F:transmembrane transporter activity"/>
    <property type="evidence" value="ECO:0007669"/>
    <property type="project" value="InterPro"/>
</dbReference>
<evidence type="ECO:0000256" key="2">
    <source>
        <dbReference type="ARBA" id="ARBA00022448"/>
    </source>
</evidence>
<reference evidence="10 11" key="1">
    <citation type="submission" date="2015-10" db="EMBL/GenBank/DDBJ databases">
        <title>Draft genome sequence of Streptomyces sp. RV15, isolated from a marine sponge.</title>
        <authorList>
            <person name="Ruckert C."/>
            <person name="Abdelmohsen U.R."/>
            <person name="Winkler A."/>
            <person name="Hentschel U."/>
            <person name="Kalinowski J."/>
            <person name="Kampfer P."/>
            <person name="Glaeser S."/>
        </authorList>
    </citation>
    <scope>NUCLEOTIDE SEQUENCE [LARGE SCALE GENOMIC DNA]</scope>
    <source>
        <strain evidence="10 11">RV15</strain>
    </source>
</reference>
<keyword evidence="6 8" id="KW-1133">Transmembrane helix</keyword>
<keyword evidence="11" id="KW-1185">Reference proteome</keyword>
<comment type="subcellular location">
    <subcellularLocation>
        <location evidence="1 8">Cell membrane</location>
        <topology evidence="1 8">Multi-pass membrane protein</topology>
    </subcellularLocation>
</comment>
<accession>A0A117RZF6</accession>
<feature type="transmembrane region" description="Helical" evidence="8">
    <location>
        <begin position="78"/>
        <end position="96"/>
    </location>
</feature>
<gene>
    <name evidence="10" type="ORF">AQJ91_27100</name>
</gene>
<keyword evidence="2 8" id="KW-0813">Transport</keyword>
<evidence type="ECO:0000256" key="7">
    <source>
        <dbReference type="ARBA" id="ARBA00023136"/>
    </source>
</evidence>
<proteinExistence type="inferred from homology"/>
<dbReference type="PANTHER" id="PTHR30614:SF0">
    <property type="entry name" value="L-CYSTINE TRANSPORT SYSTEM PERMEASE PROTEIN TCYL"/>
    <property type="match status" value="1"/>
</dbReference>
<evidence type="ECO:0000313" key="11">
    <source>
        <dbReference type="Proteomes" id="UP000053260"/>
    </source>
</evidence>
<dbReference type="EMBL" id="LMXB01000068">
    <property type="protein sequence ID" value="KUO18066.1"/>
    <property type="molecule type" value="Genomic_DNA"/>
</dbReference>
<dbReference type="PROSITE" id="PS50928">
    <property type="entry name" value="ABC_TM1"/>
    <property type="match status" value="1"/>
</dbReference>
<keyword evidence="5" id="KW-0029">Amino-acid transport</keyword>
<evidence type="ECO:0000259" key="9">
    <source>
        <dbReference type="PROSITE" id="PS50928"/>
    </source>
</evidence>
<evidence type="ECO:0000256" key="8">
    <source>
        <dbReference type="RuleBase" id="RU363032"/>
    </source>
</evidence>
<evidence type="ECO:0000256" key="4">
    <source>
        <dbReference type="ARBA" id="ARBA00022692"/>
    </source>
</evidence>
<dbReference type="Pfam" id="PF00528">
    <property type="entry name" value="BPD_transp_1"/>
    <property type="match status" value="1"/>
</dbReference>
<keyword evidence="3" id="KW-1003">Cell membrane</keyword>
<keyword evidence="4 8" id="KW-0812">Transmembrane</keyword>
<evidence type="ECO:0000256" key="6">
    <source>
        <dbReference type="ARBA" id="ARBA00022989"/>
    </source>
</evidence>
<protein>
    <submittedName>
        <fullName evidence="10">Amino acid ABC transporter permease</fullName>
    </submittedName>
</protein>
<dbReference type="PANTHER" id="PTHR30614">
    <property type="entry name" value="MEMBRANE COMPONENT OF AMINO ACID ABC TRANSPORTER"/>
    <property type="match status" value="1"/>
</dbReference>
<dbReference type="RefSeq" id="WP_067026706.1">
    <property type="nucleotide sequence ID" value="NZ_KQ949093.1"/>
</dbReference>
<evidence type="ECO:0000313" key="10">
    <source>
        <dbReference type="EMBL" id="KUO18066.1"/>
    </source>
</evidence>
<dbReference type="STRING" id="909626.AQJ91_27100"/>
<dbReference type="GO" id="GO:0043190">
    <property type="term" value="C:ATP-binding cassette (ABC) transporter complex"/>
    <property type="evidence" value="ECO:0007669"/>
    <property type="project" value="InterPro"/>
</dbReference>
<dbReference type="Gene3D" id="1.10.3720.10">
    <property type="entry name" value="MetI-like"/>
    <property type="match status" value="1"/>
</dbReference>
<feature type="transmembrane region" description="Helical" evidence="8">
    <location>
        <begin position="12"/>
        <end position="35"/>
    </location>
</feature>
<evidence type="ECO:0000256" key="3">
    <source>
        <dbReference type="ARBA" id="ARBA00022475"/>
    </source>
</evidence>
<dbReference type="InterPro" id="IPR010065">
    <property type="entry name" value="AA_ABC_transptr_permease_3TM"/>
</dbReference>
<feature type="transmembrane region" description="Helical" evidence="8">
    <location>
        <begin position="179"/>
        <end position="198"/>
    </location>
</feature>
<keyword evidence="7 8" id="KW-0472">Membrane</keyword>
<dbReference type="CDD" id="cd06261">
    <property type="entry name" value="TM_PBP2"/>
    <property type="match status" value="1"/>
</dbReference>
<evidence type="ECO:0000256" key="5">
    <source>
        <dbReference type="ARBA" id="ARBA00022970"/>
    </source>
</evidence>